<sequence length="647" mass="72490">MLARAAEPASAPASASRYSIEDFFQNPKFTKATLSPDGSSLALLISDNQDRLMLAVMDLATLVPKVLVHYKDADIQSYHWVNSNRLVYDLTDRKIGVGDTHTAPGLFAINKDGSQARQLVERSTAFVRSASIAKIQPWNTFFSDVNHAENSDEIFVIQVTNPYRNERHSYNLIRLNTVTAQATSVNRPGEVNKWLIDKQGVPRVAVTFDKNLEAVHYKDPVSDSWNKLIEFDRHMGAGFTPLFLAPDGTLLVTAHNGQDIRSVYRYDIQKKQMDAAPLVTLKGYDFSGSVIFNMQQNKLLGVDYETDAEGTFWLDPAMQKIQQKIDATLPGTVNRISVAEKNTTDVVLVQSFSDIDPGAWYLYHLKTETLDKLGAVRPNIKAADMAYKDAVKYTARDGLSIPAYLTLPKGKNKNLPMVVLVHGGPYMRGVHWRWDHDAQFLASRGYAVLEPEFRGSTGYGSKHFKAGWKQWGLAMQDDIADGTRWAIAQGYADPKRICIAGASYGGYATLMGLIKDPDLYKCGINWVGVTDINLMYDVVWSDMGEQWEKYGMPVLVADQKKDAAQIKATSPLLLAERIKQPLLLAYGGSDLRVPIVHGNKFYSAVKNSNPKVEWIEYTEEGHGWHLLKNNVDFWSRVEKFLDQNIGH</sequence>
<proteinExistence type="predicted"/>
<dbReference type="GO" id="GO:0004252">
    <property type="term" value="F:serine-type endopeptidase activity"/>
    <property type="evidence" value="ECO:0007669"/>
    <property type="project" value="TreeGrafter"/>
</dbReference>
<dbReference type="InterPro" id="IPR001375">
    <property type="entry name" value="Peptidase_S9_cat"/>
</dbReference>
<accession>A0A3S9HQT7</accession>
<evidence type="ECO:0000313" key="4">
    <source>
        <dbReference type="Proteomes" id="UP000275663"/>
    </source>
</evidence>
<feature type="domain" description="Peptidase S9 prolyl oligopeptidase catalytic" evidence="2">
    <location>
        <begin position="432"/>
        <end position="646"/>
    </location>
</feature>
<protein>
    <submittedName>
        <fullName evidence="3">S9 family peptidase</fullName>
    </submittedName>
</protein>
<dbReference type="Proteomes" id="UP000275663">
    <property type="component" value="Chromosome"/>
</dbReference>
<evidence type="ECO:0000259" key="2">
    <source>
        <dbReference type="Pfam" id="PF00326"/>
    </source>
</evidence>
<dbReference type="SUPFAM" id="SSF53474">
    <property type="entry name" value="alpha/beta-Hydrolases"/>
    <property type="match status" value="1"/>
</dbReference>
<dbReference type="KEGG" id="upv:EJN92_07305"/>
<keyword evidence="4" id="KW-1185">Reference proteome</keyword>
<dbReference type="Gene3D" id="3.40.50.1820">
    <property type="entry name" value="alpha/beta hydrolase"/>
    <property type="match status" value="1"/>
</dbReference>
<gene>
    <name evidence="3" type="ORF">EJN92_07305</name>
</gene>
<dbReference type="PANTHER" id="PTHR42776">
    <property type="entry name" value="SERINE PEPTIDASE S9 FAMILY MEMBER"/>
    <property type="match status" value="1"/>
</dbReference>
<dbReference type="SUPFAM" id="SSF82171">
    <property type="entry name" value="DPP6 N-terminal domain-like"/>
    <property type="match status" value="1"/>
</dbReference>
<dbReference type="AlphaFoldDB" id="A0A3S9HQT7"/>
<dbReference type="GO" id="GO:0006508">
    <property type="term" value="P:proteolysis"/>
    <property type="evidence" value="ECO:0007669"/>
    <property type="project" value="InterPro"/>
</dbReference>
<dbReference type="PANTHER" id="PTHR42776:SF27">
    <property type="entry name" value="DIPEPTIDYL PEPTIDASE FAMILY MEMBER 6"/>
    <property type="match status" value="1"/>
</dbReference>
<organism evidence="3 4">
    <name type="scientific">Undibacterium parvum</name>
    <dbReference type="NCBI Taxonomy" id="401471"/>
    <lineage>
        <taxon>Bacteria</taxon>
        <taxon>Pseudomonadati</taxon>
        <taxon>Pseudomonadota</taxon>
        <taxon>Betaproteobacteria</taxon>
        <taxon>Burkholderiales</taxon>
        <taxon>Oxalobacteraceae</taxon>
        <taxon>Undibacterium</taxon>
    </lineage>
</organism>
<dbReference type="Pfam" id="PF00326">
    <property type="entry name" value="Peptidase_S9"/>
    <property type="match status" value="1"/>
</dbReference>
<dbReference type="OrthoDB" id="4269629at2"/>
<dbReference type="InterPro" id="IPR029058">
    <property type="entry name" value="AB_hydrolase_fold"/>
</dbReference>
<evidence type="ECO:0000256" key="1">
    <source>
        <dbReference type="ARBA" id="ARBA00022801"/>
    </source>
</evidence>
<keyword evidence="1" id="KW-0378">Hydrolase</keyword>
<reference evidence="3 4" key="1">
    <citation type="journal article" date="2011" name="Int. J. Syst. Evol. Microbiol.">
        <title>Description of Undibacterium oligocarboniphilum sp. nov., isolated from purified water, and Undibacterium pigrum strain CCUG 49012 as the type strain of Undibacterium parvum sp. nov., and emended descriptions of the genus Undibacterium and the species Undibacterium pigrum.</title>
        <authorList>
            <person name="Eder W."/>
            <person name="Wanner G."/>
            <person name="Ludwig W."/>
            <person name="Busse H.J."/>
            <person name="Ziemke-Kageler F."/>
            <person name="Lang E."/>
        </authorList>
    </citation>
    <scope>NUCLEOTIDE SEQUENCE [LARGE SCALE GENOMIC DNA]</scope>
    <source>
        <strain evidence="3 4">DSM 23061</strain>
    </source>
</reference>
<dbReference type="EMBL" id="CP034464">
    <property type="protein sequence ID" value="AZP14472.1"/>
    <property type="molecule type" value="Genomic_DNA"/>
</dbReference>
<name>A0A3S9HQT7_9BURK</name>
<evidence type="ECO:0000313" key="3">
    <source>
        <dbReference type="EMBL" id="AZP14472.1"/>
    </source>
</evidence>